<sequence length="439" mass="49165">MRCARSQRSSSSASTSTVRAASGSRRARWHGSPPTQAGSRWTRSTWWTGATFDRLVYRRRVLFEYFAHVACLVPAEHLAPWRHAMLHHAVAYPGWSRWAKRNARVVRTVEDAIRERGPLASGDFKQPRPARKSGWWNWKPANFALNHLWLAGRIAVHSRAHFQKRYDLIERILPKVLEIAPPTPDEFHRWHVHRSLHAMGAATGTDLRMYLTYPRRSSVERRRALDGLKRSGEVVGIAVEGDAAPWFALAADLPALDAAARRRNPARGTTLLSPFDSFLWHRERTKRLFGFDYRIEVYTPGHKRVHGYYALPIFHDGQLIGRLDAKTHRVERRLEVRRVHFEPWLVKGAPPPAAAWGAIEPAAALAGLADSLGSLAAFVGATRVTLGRVVPARLRAPLARALRTVRPTPAHGIDEPEAGAPGAETDAAEASTVDDEVPI</sequence>
<dbReference type="PANTHER" id="PTHR30528:SF0">
    <property type="entry name" value="CYTOPLASMIC PROTEIN"/>
    <property type="match status" value="1"/>
</dbReference>
<gene>
    <name evidence="2" type="ORF">E6K72_02775</name>
</gene>
<reference evidence="2 3" key="1">
    <citation type="journal article" date="2019" name="Nat. Microbiol.">
        <title>Mediterranean grassland soil C-N compound turnover is dependent on rainfall and depth, and is mediated by genomically divergent microorganisms.</title>
        <authorList>
            <person name="Diamond S."/>
            <person name="Andeer P.F."/>
            <person name="Li Z."/>
            <person name="Crits-Christoph A."/>
            <person name="Burstein D."/>
            <person name="Anantharaman K."/>
            <person name="Lane K.R."/>
            <person name="Thomas B.C."/>
            <person name="Pan C."/>
            <person name="Northen T.R."/>
            <person name="Banfield J.F."/>
        </authorList>
    </citation>
    <scope>NUCLEOTIDE SEQUENCE [LARGE SCALE GENOMIC DNA]</scope>
    <source>
        <strain evidence="2">WS_2</strain>
    </source>
</reference>
<name>A0A538T3T7_UNCEI</name>
<proteinExistence type="predicted"/>
<feature type="region of interest" description="Disordered" evidence="1">
    <location>
        <begin position="406"/>
        <end position="439"/>
    </location>
</feature>
<evidence type="ECO:0000313" key="3">
    <source>
        <dbReference type="Proteomes" id="UP000317716"/>
    </source>
</evidence>
<dbReference type="Proteomes" id="UP000317716">
    <property type="component" value="Unassembled WGS sequence"/>
</dbReference>
<accession>A0A538T3T7</accession>
<dbReference type="AlphaFoldDB" id="A0A538T3T7"/>
<dbReference type="PANTHER" id="PTHR30528">
    <property type="entry name" value="CYTOPLASMIC PROTEIN"/>
    <property type="match status" value="1"/>
</dbReference>
<feature type="compositionally biased region" description="Low complexity" evidence="1">
    <location>
        <begin position="1"/>
        <end position="24"/>
    </location>
</feature>
<feature type="region of interest" description="Disordered" evidence="1">
    <location>
        <begin position="1"/>
        <end position="40"/>
    </location>
</feature>
<evidence type="ECO:0000313" key="2">
    <source>
        <dbReference type="EMBL" id="TMQ58299.1"/>
    </source>
</evidence>
<comment type="caution">
    <text evidence="2">The sequence shown here is derived from an EMBL/GenBank/DDBJ whole genome shotgun (WGS) entry which is preliminary data.</text>
</comment>
<protein>
    <submittedName>
        <fullName evidence="2">Winged helix-turn-helix domain-containing protein</fullName>
    </submittedName>
</protein>
<dbReference type="Pfam" id="PF06224">
    <property type="entry name" value="AlkZ-like"/>
    <property type="match status" value="1"/>
</dbReference>
<dbReference type="InterPro" id="IPR009351">
    <property type="entry name" value="AlkZ-like"/>
</dbReference>
<organism evidence="2 3">
    <name type="scientific">Eiseniibacteriota bacterium</name>
    <dbReference type="NCBI Taxonomy" id="2212470"/>
    <lineage>
        <taxon>Bacteria</taxon>
        <taxon>Candidatus Eiseniibacteriota</taxon>
    </lineage>
</organism>
<dbReference type="EMBL" id="VBOS01000084">
    <property type="protein sequence ID" value="TMQ58299.1"/>
    <property type="molecule type" value="Genomic_DNA"/>
</dbReference>
<evidence type="ECO:0000256" key="1">
    <source>
        <dbReference type="SAM" id="MobiDB-lite"/>
    </source>
</evidence>